<comment type="caution">
    <text evidence="1">The sequence shown here is derived from an EMBL/GenBank/DDBJ whole genome shotgun (WGS) entry which is preliminary data.</text>
</comment>
<dbReference type="Proteomes" id="UP000735302">
    <property type="component" value="Unassembled WGS sequence"/>
</dbReference>
<evidence type="ECO:0000313" key="2">
    <source>
        <dbReference type="Proteomes" id="UP000735302"/>
    </source>
</evidence>
<keyword evidence="2" id="KW-1185">Reference proteome</keyword>
<evidence type="ECO:0000313" key="1">
    <source>
        <dbReference type="EMBL" id="GFO32337.1"/>
    </source>
</evidence>
<accession>A0AAV4CKS2</accession>
<sequence>MRSRGFKETIEVKGDCSELLACEKILPDVDVILTDHSLVSMMEKAEALDHRCTKLSSLNSCITSRLDTCDNDTVKSDVRLFKDIDEYICSAEGRPVILRIANSDCAPNPLVQVQIRAMLQGCFETFMIFIELEAQKAEYETSDACPFIDQAKTCAIQGATDICDADMGTVVANIWDIANGNRFAEFGCTQNAIQSRECTGHP</sequence>
<reference evidence="1 2" key="1">
    <citation type="journal article" date="2021" name="Elife">
        <title>Chloroplast acquisition without the gene transfer in kleptoplastic sea slugs, Plakobranchus ocellatus.</title>
        <authorList>
            <person name="Maeda T."/>
            <person name="Takahashi S."/>
            <person name="Yoshida T."/>
            <person name="Shimamura S."/>
            <person name="Takaki Y."/>
            <person name="Nagai Y."/>
            <person name="Toyoda A."/>
            <person name="Suzuki Y."/>
            <person name="Arimoto A."/>
            <person name="Ishii H."/>
            <person name="Satoh N."/>
            <person name="Nishiyama T."/>
            <person name="Hasebe M."/>
            <person name="Maruyama T."/>
            <person name="Minagawa J."/>
            <person name="Obokata J."/>
            <person name="Shigenobu S."/>
        </authorList>
    </citation>
    <scope>NUCLEOTIDE SEQUENCE [LARGE SCALE GENOMIC DNA]</scope>
</reference>
<dbReference type="AlphaFoldDB" id="A0AAV4CKS2"/>
<gene>
    <name evidence="1" type="ORF">PoB_005884200</name>
</gene>
<organism evidence="1 2">
    <name type="scientific">Plakobranchus ocellatus</name>
    <dbReference type="NCBI Taxonomy" id="259542"/>
    <lineage>
        <taxon>Eukaryota</taxon>
        <taxon>Metazoa</taxon>
        <taxon>Spiralia</taxon>
        <taxon>Lophotrochozoa</taxon>
        <taxon>Mollusca</taxon>
        <taxon>Gastropoda</taxon>
        <taxon>Heterobranchia</taxon>
        <taxon>Euthyneura</taxon>
        <taxon>Panpulmonata</taxon>
        <taxon>Sacoglossa</taxon>
        <taxon>Placobranchoidea</taxon>
        <taxon>Plakobranchidae</taxon>
        <taxon>Plakobranchus</taxon>
    </lineage>
</organism>
<proteinExistence type="predicted"/>
<protein>
    <submittedName>
        <fullName evidence="1">Uncharacterized protein</fullName>
    </submittedName>
</protein>
<dbReference type="EMBL" id="BLXT01006603">
    <property type="protein sequence ID" value="GFO32337.1"/>
    <property type="molecule type" value="Genomic_DNA"/>
</dbReference>
<name>A0AAV4CKS2_9GAST</name>